<gene>
    <name evidence="2" type="ORF">EDS130_LOCUS3997</name>
</gene>
<evidence type="ECO:0000313" key="3">
    <source>
        <dbReference type="Proteomes" id="UP000663852"/>
    </source>
</evidence>
<keyword evidence="1" id="KW-0472">Membrane</keyword>
<feature type="transmembrane region" description="Helical" evidence="1">
    <location>
        <begin position="389"/>
        <end position="409"/>
    </location>
</feature>
<organism evidence="2 3">
    <name type="scientific">Adineta ricciae</name>
    <name type="common">Rotifer</name>
    <dbReference type="NCBI Taxonomy" id="249248"/>
    <lineage>
        <taxon>Eukaryota</taxon>
        <taxon>Metazoa</taxon>
        <taxon>Spiralia</taxon>
        <taxon>Gnathifera</taxon>
        <taxon>Rotifera</taxon>
        <taxon>Eurotatoria</taxon>
        <taxon>Bdelloidea</taxon>
        <taxon>Adinetida</taxon>
        <taxon>Adinetidae</taxon>
        <taxon>Adineta</taxon>
    </lineage>
</organism>
<reference evidence="2" key="1">
    <citation type="submission" date="2021-02" db="EMBL/GenBank/DDBJ databases">
        <authorList>
            <person name="Nowell W R."/>
        </authorList>
    </citation>
    <scope>NUCLEOTIDE SEQUENCE</scope>
</reference>
<accession>A0A813RPP8</accession>
<comment type="caution">
    <text evidence="2">The sequence shown here is derived from an EMBL/GenBank/DDBJ whole genome shotgun (WGS) entry which is preliminary data.</text>
</comment>
<dbReference type="Proteomes" id="UP000663852">
    <property type="component" value="Unassembled WGS sequence"/>
</dbReference>
<proteinExistence type="predicted"/>
<dbReference type="EMBL" id="CAJNOJ010000010">
    <property type="protein sequence ID" value="CAF0784119.1"/>
    <property type="molecule type" value="Genomic_DNA"/>
</dbReference>
<protein>
    <submittedName>
        <fullName evidence="2">Uncharacterized protein</fullName>
    </submittedName>
</protein>
<keyword evidence="1" id="KW-1133">Transmembrane helix</keyword>
<evidence type="ECO:0000256" key="1">
    <source>
        <dbReference type="SAM" id="Phobius"/>
    </source>
</evidence>
<sequence>MEILRTNHPPVQYATSHCHKCGRRRRRRRAKNGQHYHLPLYPEVNGRTAIDPLIDQLLAYQEPHFPHVDRFHCLSQPQYQRSNVSLQNVIGGANNRSNIETHTKSSISSNDIESHIPTNYSTYATGVTIDVRKCRQVPTNKNVPAGDTCQEVLSSSNTPTYQSTFLSWPYNDNYNPIYSESALNLSKETELFSTKNSSSNNLAVSVRQLTKTQDLSSNSHTISDPSTISAIDKYDNHSKTYNHTLENLKEILTKIQNDLLQMPTLSVHKPAEKSSLTKISSDSLICETSISTVSSTVSLLNKNLSSISSSKSIINVDNDTSQIELDSLDSNRCTINRKLLNPAQNMNTNQQANDDEIDSQISFDYTPSRSSSYRFSRTIKPHASPSFTFFLQILLIIYLINYILTYCSVDNSTHYSSSLFVSKAKETKTHETYRVFTSIID</sequence>
<evidence type="ECO:0000313" key="2">
    <source>
        <dbReference type="EMBL" id="CAF0784119.1"/>
    </source>
</evidence>
<name>A0A813RPP8_ADIRI</name>
<keyword evidence="1" id="KW-0812">Transmembrane</keyword>
<dbReference type="AlphaFoldDB" id="A0A813RPP8"/>